<keyword evidence="4" id="KW-0997">Cell inner membrane</keyword>
<keyword evidence="7 8" id="KW-0472">Membrane</keyword>
<feature type="transmembrane region" description="Helical" evidence="8">
    <location>
        <begin position="304"/>
        <end position="325"/>
    </location>
</feature>
<dbReference type="HOGENOM" id="CLU_028880_0_1_0"/>
<keyword evidence="5 8" id="KW-0812">Transmembrane</keyword>
<feature type="transmembrane region" description="Helical" evidence="8">
    <location>
        <begin position="39"/>
        <end position="59"/>
    </location>
</feature>
<feature type="transmembrane region" description="Helical" evidence="8">
    <location>
        <begin position="252"/>
        <end position="272"/>
    </location>
</feature>
<evidence type="ECO:0000256" key="7">
    <source>
        <dbReference type="ARBA" id="ARBA00023136"/>
    </source>
</evidence>
<comment type="subcellular location">
    <subcellularLocation>
        <location evidence="1">Cell membrane</location>
        <topology evidence="1">Multi-pass membrane protein</topology>
    </subcellularLocation>
</comment>
<dbReference type="CDD" id="cd06579">
    <property type="entry name" value="TM_PBP1_transp_AraH_like"/>
    <property type="match status" value="1"/>
</dbReference>
<sequence length="334" mass="35549">MKKLFAKHETIVALILVSLSLIIGLINPTFFTLGNLFDLLKSSVVMGIFGLGALIVIVSGGIDISFTAIAAFSMYVTGQILVGKLIFSGPYRGTILVGFLIASMIGLLLGLINATLISYFRLPTLIVTLGTGSAFRGFMLAFIGTRIITILPDGWVRFSRMALISTTAEDGSPVRLSVAIIMLIATSFLVWLLLKYTLLGRGIYALGGDRVAAERAGFNIPRIQFFIYGLVGFLSGIAGVIHASLIRTANPFDLVGSELTVIAAVVLGGTSITGGRGSVLGTLLGVFLIVVMNNSLILMGVSSYWQKVVIGLIIIFSTGSTAYRAKKKRESRGK</sequence>
<protein>
    <submittedName>
        <fullName evidence="9">Putative amino acid or sugar ABC transport system, permease protein</fullName>
    </submittedName>
</protein>
<dbReference type="STRING" id="1499966.U14_02924"/>
<dbReference type="Proteomes" id="UP000030700">
    <property type="component" value="Unassembled WGS sequence"/>
</dbReference>
<evidence type="ECO:0000256" key="5">
    <source>
        <dbReference type="ARBA" id="ARBA00022692"/>
    </source>
</evidence>
<reference evidence="9 10" key="1">
    <citation type="journal article" date="2015" name="PeerJ">
        <title>First genomic representation of candidate bacterial phylum KSB3 points to enhanced environmental sensing as a trigger of wastewater bulking.</title>
        <authorList>
            <person name="Sekiguchi Y."/>
            <person name="Ohashi A."/>
            <person name="Parks D.H."/>
            <person name="Yamauchi T."/>
            <person name="Tyson G.W."/>
            <person name="Hugenholtz P."/>
        </authorList>
    </citation>
    <scope>NUCLEOTIDE SEQUENCE [LARGE SCALE GENOMIC DNA]</scope>
</reference>
<name>A0A081BMR3_9BACT</name>
<evidence type="ECO:0000256" key="8">
    <source>
        <dbReference type="SAM" id="Phobius"/>
    </source>
</evidence>
<keyword evidence="6 8" id="KW-1133">Transmembrane helix</keyword>
<keyword evidence="10" id="KW-1185">Reference proteome</keyword>
<feature type="transmembrane region" description="Helical" evidence="8">
    <location>
        <begin position="279"/>
        <end position="298"/>
    </location>
</feature>
<evidence type="ECO:0000313" key="9">
    <source>
        <dbReference type="EMBL" id="GAK51679.1"/>
    </source>
</evidence>
<dbReference type="PANTHER" id="PTHR32196">
    <property type="entry name" value="ABC TRANSPORTER PERMEASE PROTEIN YPHD-RELATED-RELATED"/>
    <property type="match status" value="1"/>
</dbReference>
<feature type="transmembrane region" description="Helical" evidence="8">
    <location>
        <begin position="176"/>
        <end position="194"/>
    </location>
</feature>
<evidence type="ECO:0000256" key="1">
    <source>
        <dbReference type="ARBA" id="ARBA00004651"/>
    </source>
</evidence>
<dbReference type="GO" id="GO:0005886">
    <property type="term" value="C:plasma membrane"/>
    <property type="evidence" value="ECO:0007669"/>
    <property type="project" value="UniProtKB-SubCell"/>
</dbReference>
<organism evidence="9 10">
    <name type="scientific">Candidatus Moduliflexus flocculans</name>
    <dbReference type="NCBI Taxonomy" id="1499966"/>
    <lineage>
        <taxon>Bacteria</taxon>
        <taxon>Candidatus Moduliflexota</taxon>
        <taxon>Candidatus Moduliflexia</taxon>
        <taxon>Candidatus Moduliflexales</taxon>
        <taxon>Candidatus Moduliflexaceae</taxon>
    </lineage>
</organism>
<dbReference type="GO" id="GO:0022857">
    <property type="term" value="F:transmembrane transporter activity"/>
    <property type="evidence" value="ECO:0007669"/>
    <property type="project" value="InterPro"/>
</dbReference>
<evidence type="ECO:0000256" key="3">
    <source>
        <dbReference type="ARBA" id="ARBA00022475"/>
    </source>
</evidence>
<dbReference type="AlphaFoldDB" id="A0A081BMR3"/>
<feature type="transmembrane region" description="Helical" evidence="8">
    <location>
        <begin position="134"/>
        <end position="156"/>
    </location>
</feature>
<feature type="transmembrane region" description="Helical" evidence="8">
    <location>
        <begin position="225"/>
        <end position="246"/>
    </location>
</feature>
<feature type="transmembrane region" description="Helical" evidence="8">
    <location>
        <begin position="12"/>
        <end position="33"/>
    </location>
</feature>
<keyword evidence="2" id="KW-0813">Transport</keyword>
<feature type="transmembrane region" description="Helical" evidence="8">
    <location>
        <begin position="93"/>
        <end position="122"/>
    </location>
</feature>
<dbReference type="PANTHER" id="PTHR32196:SF21">
    <property type="entry name" value="ABC TRANSPORTER PERMEASE PROTEIN YPHD-RELATED"/>
    <property type="match status" value="1"/>
</dbReference>
<proteinExistence type="predicted"/>
<gene>
    <name evidence="9" type="ORF">U14_02924</name>
</gene>
<feature type="transmembrane region" description="Helical" evidence="8">
    <location>
        <begin position="66"/>
        <end position="87"/>
    </location>
</feature>
<dbReference type="EMBL" id="DF820457">
    <property type="protein sequence ID" value="GAK51679.1"/>
    <property type="molecule type" value="Genomic_DNA"/>
</dbReference>
<evidence type="ECO:0000256" key="6">
    <source>
        <dbReference type="ARBA" id="ARBA00022989"/>
    </source>
</evidence>
<dbReference type="Pfam" id="PF02653">
    <property type="entry name" value="BPD_transp_2"/>
    <property type="match status" value="1"/>
</dbReference>
<accession>A0A081BMR3</accession>
<evidence type="ECO:0000256" key="2">
    <source>
        <dbReference type="ARBA" id="ARBA00022448"/>
    </source>
</evidence>
<keyword evidence="3" id="KW-1003">Cell membrane</keyword>
<evidence type="ECO:0000313" key="10">
    <source>
        <dbReference type="Proteomes" id="UP000030700"/>
    </source>
</evidence>
<evidence type="ECO:0000256" key="4">
    <source>
        <dbReference type="ARBA" id="ARBA00022519"/>
    </source>
</evidence>
<dbReference type="InterPro" id="IPR001851">
    <property type="entry name" value="ABC_transp_permease"/>
</dbReference>